<dbReference type="InterPro" id="IPR001806">
    <property type="entry name" value="Small_GTPase"/>
</dbReference>
<evidence type="ECO:0000256" key="2">
    <source>
        <dbReference type="ARBA" id="ARBA00022741"/>
    </source>
</evidence>
<sequence length="209" mass="23447">MATKYTWKVCLVGDTGVGKTCVAVRFHQDRFTGTIPTIGYAFMEKTLQVDEIEHQFNVWDTAGQERYRSLARGFFRRASAMVLVYDITNSHSFQVLDKYWVRSAQRGAPENAALAVIGNKSDIDDDKRQVTEEEGSTFAQKHNAIFMEVSAKTGKNVNEFFEELARALTKTPELEFQAVGMRILNTSGQDSEASTDEKTSKNRCCSSSS</sequence>
<evidence type="ECO:0000313" key="5">
    <source>
        <dbReference type="RefSeq" id="XP_022092018.1"/>
    </source>
</evidence>
<dbReference type="InterPro" id="IPR005225">
    <property type="entry name" value="Small_GTP-bd"/>
</dbReference>
<dbReference type="PROSITE" id="PS51421">
    <property type="entry name" value="RAS"/>
    <property type="match status" value="1"/>
</dbReference>
<keyword evidence="2" id="KW-0547">Nucleotide-binding</keyword>
<protein>
    <submittedName>
        <fullName evidence="5">Ras-related protein Rab-22A-like</fullName>
    </submittedName>
</protein>
<dbReference type="RefSeq" id="XP_022092018.1">
    <property type="nucleotide sequence ID" value="XM_022236326.1"/>
</dbReference>
<evidence type="ECO:0000256" key="3">
    <source>
        <dbReference type="SAM" id="MobiDB-lite"/>
    </source>
</evidence>
<dbReference type="AlphaFoldDB" id="A0A8B7YFL0"/>
<dbReference type="GO" id="GO:0003924">
    <property type="term" value="F:GTPase activity"/>
    <property type="evidence" value="ECO:0007669"/>
    <property type="project" value="InterPro"/>
</dbReference>
<dbReference type="Gene3D" id="3.40.50.300">
    <property type="entry name" value="P-loop containing nucleotide triphosphate hydrolases"/>
    <property type="match status" value="1"/>
</dbReference>
<dbReference type="FunFam" id="3.40.50.300:FF:000808">
    <property type="entry name" value="Small GTP-binding protein, putative"/>
    <property type="match status" value="1"/>
</dbReference>
<dbReference type="Pfam" id="PF00071">
    <property type="entry name" value="Ras"/>
    <property type="match status" value="1"/>
</dbReference>
<gene>
    <name evidence="5" type="primary">LOC110980039</name>
</gene>
<name>A0A8B7YFL0_ACAPL</name>
<dbReference type="OrthoDB" id="9989112at2759"/>
<dbReference type="InterPro" id="IPR027417">
    <property type="entry name" value="P-loop_NTPase"/>
</dbReference>
<comment type="similarity">
    <text evidence="1">Belongs to the small GTPase superfamily. Rab family.</text>
</comment>
<dbReference type="SMART" id="SM00173">
    <property type="entry name" value="RAS"/>
    <property type="match status" value="1"/>
</dbReference>
<accession>A0A8B7YFL0</accession>
<dbReference type="Proteomes" id="UP000694845">
    <property type="component" value="Unplaced"/>
</dbReference>
<dbReference type="SMART" id="SM00174">
    <property type="entry name" value="RHO"/>
    <property type="match status" value="1"/>
</dbReference>
<dbReference type="PRINTS" id="PR00449">
    <property type="entry name" value="RASTRNSFRMNG"/>
</dbReference>
<evidence type="ECO:0000313" key="4">
    <source>
        <dbReference type="Proteomes" id="UP000694845"/>
    </source>
</evidence>
<keyword evidence="4" id="KW-1185">Reference proteome</keyword>
<dbReference type="GO" id="GO:0005525">
    <property type="term" value="F:GTP binding"/>
    <property type="evidence" value="ECO:0007669"/>
    <property type="project" value="InterPro"/>
</dbReference>
<feature type="region of interest" description="Disordered" evidence="3">
    <location>
        <begin position="186"/>
        <end position="209"/>
    </location>
</feature>
<dbReference type="SMART" id="SM00177">
    <property type="entry name" value="ARF"/>
    <property type="match status" value="1"/>
</dbReference>
<dbReference type="PANTHER" id="PTHR47978">
    <property type="match status" value="1"/>
</dbReference>
<dbReference type="KEGG" id="aplc:110980039"/>
<dbReference type="SMART" id="SM00176">
    <property type="entry name" value="RAN"/>
    <property type="match status" value="1"/>
</dbReference>
<dbReference type="PROSITE" id="PS51419">
    <property type="entry name" value="RAB"/>
    <property type="match status" value="1"/>
</dbReference>
<organism evidence="4 5">
    <name type="scientific">Acanthaster planci</name>
    <name type="common">Crown-of-thorns starfish</name>
    <dbReference type="NCBI Taxonomy" id="133434"/>
    <lineage>
        <taxon>Eukaryota</taxon>
        <taxon>Metazoa</taxon>
        <taxon>Echinodermata</taxon>
        <taxon>Eleutherozoa</taxon>
        <taxon>Asterozoa</taxon>
        <taxon>Asteroidea</taxon>
        <taxon>Valvatacea</taxon>
        <taxon>Valvatida</taxon>
        <taxon>Acanthasteridae</taxon>
        <taxon>Acanthaster</taxon>
    </lineage>
</organism>
<dbReference type="NCBIfam" id="TIGR00231">
    <property type="entry name" value="small_GTP"/>
    <property type="match status" value="1"/>
</dbReference>
<dbReference type="OMA" id="RMLYTET"/>
<proteinExistence type="inferred from homology"/>
<dbReference type="SMART" id="SM00175">
    <property type="entry name" value="RAB"/>
    <property type="match status" value="1"/>
</dbReference>
<dbReference type="GeneID" id="110980039"/>
<evidence type="ECO:0000256" key="1">
    <source>
        <dbReference type="ARBA" id="ARBA00006270"/>
    </source>
</evidence>
<reference evidence="5" key="1">
    <citation type="submission" date="2025-08" db="UniProtKB">
        <authorList>
            <consortium name="RefSeq"/>
        </authorList>
    </citation>
    <scope>IDENTIFICATION</scope>
</reference>
<dbReference type="SUPFAM" id="SSF52540">
    <property type="entry name" value="P-loop containing nucleoside triphosphate hydrolases"/>
    <property type="match status" value="1"/>
</dbReference>